<evidence type="ECO:0008006" key="3">
    <source>
        <dbReference type="Google" id="ProtNLM"/>
    </source>
</evidence>
<dbReference type="RefSeq" id="WP_133871388.1">
    <property type="nucleotide sequence ID" value="NZ_BOMD01000101.1"/>
</dbReference>
<name>A0A4R6JLJ2_9ACTN</name>
<sequence>MTPLEQAVRAARQAPSVFNTQPWAWRIDGDRMELFTDHRRRVRSIDPDSRLLLLSCGAALHHARTFLDAAGWSAAVERLPDGERPHLLARISLGPPTTPDPEAVRMAAVIARRHTDRRAFSDRPVTGFELTKLRRFVESEGAYLHVVGPEQVTRLAFSAEVAAGTETRDISYRSDLRTWTSRPADSGDGVTARTAVRPAPRPVPVRDFFPGGEARLESGPGHDRGAAFVVLFGLDDRPMSLLRAGEALSALLLLATADGLATAPLSDVVEKDWPRQLLRHLLRGIGEPYLVVRLGYRAGRTAAPEAPRRDLREFVTFVEGEDDASRP</sequence>
<evidence type="ECO:0000313" key="1">
    <source>
        <dbReference type="EMBL" id="TDO36667.1"/>
    </source>
</evidence>
<proteinExistence type="predicted"/>
<dbReference type="InterPro" id="IPR000415">
    <property type="entry name" value="Nitroreductase-like"/>
</dbReference>
<dbReference type="PANTHER" id="PTHR23026">
    <property type="entry name" value="NADPH NITROREDUCTASE"/>
    <property type="match status" value="1"/>
</dbReference>
<dbReference type="Gene3D" id="3.40.109.10">
    <property type="entry name" value="NADH Oxidase"/>
    <property type="match status" value="1"/>
</dbReference>
<dbReference type="AlphaFoldDB" id="A0A4R6JLJ2"/>
<dbReference type="GO" id="GO:0016491">
    <property type="term" value="F:oxidoreductase activity"/>
    <property type="evidence" value="ECO:0007669"/>
    <property type="project" value="InterPro"/>
</dbReference>
<dbReference type="EMBL" id="SNWR01000001">
    <property type="protein sequence ID" value="TDO36667.1"/>
    <property type="molecule type" value="Genomic_DNA"/>
</dbReference>
<dbReference type="SUPFAM" id="SSF55469">
    <property type="entry name" value="FMN-dependent nitroreductase-like"/>
    <property type="match status" value="1"/>
</dbReference>
<comment type="caution">
    <text evidence="1">The sequence shown here is derived from an EMBL/GenBank/DDBJ whole genome shotgun (WGS) entry which is preliminary data.</text>
</comment>
<keyword evidence="2" id="KW-1185">Reference proteome</keyword>
<accession>A0A4R6JLJ2</accession>
<reference evidence="1 2" key="1">
    <citation type="submission" date="2019-03" db="EMBL/GenBank/DDBJ databases">
        <title>Sequencing the genomes of 1000 actinobacteria strains.</title>
        <authorList>
            <person name="Klenk H.-P."/>
        </authorList>
    </citation>
    <scope>NUCLEOTIDE SEQUENCE [LARGE SCALE GENOMIC DNA]</scope>
    <source>
        <strain evidence="1 2">DSM 43805</strain>
    </source>
</reference>
<organism evidence="1 2">
    <name type="scientific">Paractinoplanes brasiliensis</name>
    <dbReference type="NCBI Taxonomy" id="52695"/>
    <lineage>
        <taxon>Bacteria</taxon>
        <taxon>Bacillati</taxon>
        <taxon>Actinomycetota</taxon>
        <taxon>Actinomycetes</taxon>
        <taxon>Micromonosporales</taxon>
        <taxon>Micromonosporaceae</taxon>
        <taxon>Paractinoplanes</taxon>
    </lineage>
</organism>
<dbReference type="OrthoDB" id="8156917at2"/>
<protein>
    <recommendedName>
        <fullName evidence="3">Nitroreductase family protein</fullName>
    </recommendedName>
</protein>
<dbReference type="PANTHER" id="PTHR23026:SF123">
    <property type="entry name" value="NAD(P)H NITROREDUCTASE RV3131-RELATED"/>
    <property type="match status" value="1"/>
</dbReference>
<gene>
    <name evidence="1" type="ORF">C8E87_0248</name>
</gene>
<dbReference type="InterPro" id="IPR050627">
    <property type="entry name" value="Nitroreductase/BluB"/>
</dbReference>
<dbReference type="NCBIfam" id="NF047509">
    <property type="entry name" value="Rv3131_FMN_oxido"/>
    <property type="match status" value="1"/>
</dbReference>
<evidence type="ECO:0000313" key="2">
    <source>
        <dbReference type="Proteomes" id="UP000294901"/>
    </source>
</evidence>
<dbReference type="Proteomes" id="UP000294901">
    <property type="component" value="Unassembled WGS sequence"/>
</dbReference>